<evidence type="ECO:0000256" key="1">
    <source>
        <dbReference type="SAM" id="MobiDB-lite"/>
    </source>
</evidence>
<protein>
    <submittedName>
        <fullName evidence="2">Uncharacterized protein</fullName>
    </submittedName>
</protein>
<evidence type="ECO:0000313" key="3">
    <source>
        <dbReference type="Proteomes" id="UP000287144"/>
    </source>
</evidence>
<feature type="compositionally biased region" description="Basic and acidic residues" evidence="1">
    <location>
        <begin position="190"/>
        <end position="212"/>
    </location>
</feature>
<feature type="compositionally biased region" description="Polar residues" evidence="1">
    <location>
        <begin position="133"/>
        <end position="142"/>
    </location>
</feature>
<keyword evidence="3" id="KW-1185">Reference proteome</keyword>
<feature type="region of interest" description="Disordered" evidence="1">
    <location>
        <begin position="114"/>
        <end position="212"/>
    </location>
</feature>
<organism evidence="2 3">
    <name type="scientific">Fusarium oligoseptatum</name>
    <dbReference type="NCBI Taxonomy" id="2604345"/>
    <lineage>
        <taxon>Eukaryota</taxon>
        <taxon>Fungi</taxon>
        <taxon>Dikarya</taxon>
        <taxon>Ascomycota</taxon>
        <taxon>Pezizomycotina</taxon>
        <taxon>Sordariomycetes</taxon>
        <taxon>Hypocreomycetidae</taxon>
        <taxon>Hypocreales</taxon>
        <taxon>Nectriaceae</taxon>
        <taxon>Fusarium</taxon>
        <taxon>Fusarium solani species complex</taxon>
    </lineage>
</organism>
<proteinExistence type="predicted"/>
<dbReference type="EMBL" id="NKCK01000015">
    <property type="protein sequence ID" value="RSM12122.1"/>
    <property type="molecule type" value="Genomic_DNA"/>
</dbReference>
<feature type="region of interest" description="Disordered" evidence="1">
    <location>
        <begin position="1"/>
        <end position="102"/>
    </location>
</feature>
<feature type="compositionally biased region" description="Basic and acidic residues" evidence="1">
    <location>
        <begin position="21"/>
        <end position="67"/>
    </location>
</feature>
<comment type="caution">
    <text evidence="2">The sequence shown here is derived from an EMBL/GenBank/DDBJ whole genome shotgun (WGS) entry which is preliminary data.</text>
</comment>
<accession>A0A428UCY1</accession>
<dbReference type="Proteomes" id="UP000287144">
    <property type="component" value="Unassembled WGS sequence"/>
</dbReference>
<reference evidence="2 3" key="1">
    <citation type="submission" date="2017-06" db="EMBL/GenBank/DDBJ databases">
        <title>Comparative genomic analysis of Ambrosia Fusariam Clade fungi.</title>
        <authorList>
            <person name="Stajich J.E."/>
            <person name="Carrillo J."/>
            <person name="Kijimoto T."/>
            <person name="Eskalen A."/>
            <person name="O'Donnell K."/>
            <person name="Kasson M."/>
        </authorList>
    </citation>
    <scope>NUCLEOTIDE SEQUENCE [LARGE SCALE GENOMIC DNA]</scope>
    <source>
        <strain evidence="2 3">NRRL62579</strain>
    </source>
</reference>
<name>A0A428UCY1_9HYPO</name>
<dbReference type="AlphaFoldDB" id="A0A428UCY1"/>
<sequence length="241" mass="25814">MTASLETEAKEGMGAKGTGEPNRRCAGDREGDPDRDVTGGQPNEDKNDRDTAGQREQDKDQATEGRGSKAYVPFVNMPERPRYGAVGQEVAGGNFGQDRGRGIESVDVQEVWFGAKQNGRSGQPNPEHAALQLEQSQCTESLDPNGHSEAPKPKQGRSGQSEVVMKGQRDTDSAQPDKVTGRALAARARTLNERKGGDPRAPDEGDETRRDESLAVAQLVSQSDGVGDQLQRFTALTVVGV</sequence>
<gene>
    <name evidence="2" type="ORF">CEP52_002637</name>
</gene>
<evidence type="ECO:0000313" key="2">
    <source>
        <dbReference type="EMBL" id="RSM12122.1"/>
    </source>
</evidence>